<dbReference type="Pfam" id="PF19420">
    <property type="entry name" value="DDAH_eukar"/>
    <property type="match status" value="1"/>
</dbReference>
<evidence type="ECO:0000313" key="1">
    <source>
        <dbReference type="EMBL" id="RKQ30901.1"/>
    </source>
</evidence>
<dbReference type="PANTHER" id="PTHR47271">
    <property type="entry name" value="ARGININE DEIMINASE"/>
    <property type="match status" value="1"/>
</dbReference>
<dbReference type="SUPFAM" id="SSF55909">
    <property type="entry name" value="Pentein"/>
    <property type="match status" value="1"/>
</dbReference>
<dbReference type="EMBL" id="RBZP01000015">
    <property type="protein sequence ID" value="RKQ30901.1"/>
    <property type="molecule type" value="Genomic_DNA"/>
</dbReference>
<comment type="caution">
    <text evidence="1">The sequence shown here is derived from an EMBL/GenBank/DDBJ whole genome shotgun (WGS) entry which is preliminary data.</text>
</comment>
<dbReference type="GO" id="GO:0016990">
    <property type="term" value="F:arginine deiminase activity"/>
    <property type="evidence" value="ECO:0007669"/>
    <property type="project" value="TreeGrafter"/>
</dbReference>
<dbReference type="Gene3D" id="3.75.10.10">
    <property type="entry name" value="L-arginine/glycine Amidinotransferase, Chain A"/>
    <property type="match status" value="1"/>
</dbReference>
<organism evidence="1 2">
    <name type="scientific">Oceanobacillus halophilus</name>
    <dbReference type="NCBI Taxonomy" id="930130"/>
    <lineage>
        <taxon>Bacteria</taxon>
        <taxon>Bacillati</taxon>
        <taxon>Bacillota</taxon>
        <taxon>Bacilli</taxon>
        <taxon>Bacillales</taxon>
        <taxon>Bacillaceae</taxon>
        <taxon>Oceanobacillus</taxon>
    </lineage>
</organism>
<dbReference type="GO" id="GO:0019546">
    <property type="term" value="P:L-arginine deiminase pathway"/>
    <property type="evidence" value="ECO:0007669"/>
    <property type="project" value="TreeGrafter"/>
</dbReference>
<proteinExistence type="predicted"/>
<dbReference type="AlphaFoldDB" id="A0A494ZWW8"/>
<evidence type="ECO:0008006" key="3">
    <source>
        <dbReference type="Google" id="ProtNLM"/>
    </source>
</evidence>
<name>A0A494ZWW8_9BACI</name>
<sequence length="286" mass="33214">MKQRNTTQNTKIICHNEYNPLKQVIVAPPKYMEIKDVINTTQRHYLEENIDTDIALEQHQQFVHTLETEGVEVIQFEARKALNEQVFTRDIGFTIGEELFIASLKKDLRKPEELVLKEWLNEQRIPYQDIKVAPIEGGDVIIDNNKIWVGVSDRTSLRAIHFLKETLPAYEIIPVRLRQDILHLDCTFNIISEDTAIIFRQGIDKEVYKKIKKTYQNLIEVTVEEQFTMGPNVLSIGNKKLISLPENKRLNDVLRQHGFQVLEVEFSEIIKSGGSFRCCSLPLVRE</sequence>
<accession>A0A494ZWW8</accession>
<reference evidence="1 2" key="1">
    <citation type="journal article" date="2016" name="Int. J. Syst. Evol. Microbiol.">
        <title>Oceanobacillus halophilus sp. nov., a novel moderately halophilic bacterium from a hypersaline lake.</title>
        <authorList>
            <person name="Amoozegar M.A."/>
            <person name="Bagheri M."/>
            <person name="Makhdoumi A."/>
            <person name="Nikou M.M."/>
            <person name="Fazeli S.A.S."/>
            <person name="Schumann P."/>
            <person name="Sproer C."/>
            <person name="Sanchez-Porro C."/>
            <person name="Ventosa A."/>
        </authorList>
    </citation>
    <scope>NUCLEOTIDE SEQUENCE [LARGE SCALE GENOMIC DNA]</scope>
    <source>
        <strain evidence="1 2">DSM 23996</strain>
    </source>
</reference>
<evidence type="ECO:0000313" key="2">
    <source>
        <dbReference type="Proteomes" id="UP000269301"/>
    </source>
</evidence>
<gene>
    <name evidence="1" type="ORF">D8M06_14840</name>
</gene>
<dbReference type="PANTHER" id="PTHR47271:SF2">
    <property type="entry name" value="ARGININE DEIMINASE"/>
    <property type="match status" value="1"/>
</dbReference>
<keyword evidence="2" id="KW-1185">Reference proteome</keyword>
<dbReference type="RefSeq" id="WP_121205300.1">
    <property type="nucleotide sequence ID" value="NZ_RBZP01000015.1"/>
</dbReference>
<dbReference type="Proteomes" id="UP000269301">
    <property type="component" value="Unassembled WGS sequence"/>
</dbReference>
<dbReference type="OrthoDB" id="9814070at2"/>
<protein>
    <recommendedName>
        <fullName evidence="3">Nitrate reductase</fullName>
    </recommendedName>
</protein>